<keyword evidence="2" id="KW-1185">Reference proteome</keyword>
<organism evidence="1 2">
    <name type="scientific">Seiridium unicorne</name>
    <dbReference type="NCBI Taxonomy" id="138068"/>
    <lineage>
        <taxon>Eukaryota</taxon>
        <taxon>Fungi</taxon>
        <taxon>Dikarya</taxon>
        <taxon>Ascomycota</taxon>
        <taxon>Pezizomycotina</taxon>
        <taxon>Sordariomycetes</taxon>
        <taxon>Xylariomycetidae</taxon>
        <taxon>Amphisphaeriales</taxon>
        <taxon>Sporocadaceae</taxon>
        <taxon>Seiridium</taxon>
    </lineage>
</organism>
<evidence type="ECO:0000313" key="2">
    <source>
        <dbReference type="Proteomes" id="UP001408356"/>
    </source>
</evidence>
<dbReference type="Proteomes" id="UP001408356">
    <property type="component" value="Unassembled WGS sequence"/>
</dbReference>
<accession>A0ABR2VDF3</accession>
<sequence>MSKLPLKVKVGIRDAWAKDDAPVQKALSSLKETLGIDVSIEPEWHLLLAELDSSYPDKTVFVPSIAGCVRAWSTALSSLLGDGANEEWADTLLDHAEGRVRLSLEVSKASQPSLSWSRERVGFVINLPKNQLPSTMDLEPLFKGQLLACFDENAAPPAALAHRSGPGDDWADISMDTATDKPVVTTSAPKAPTFDRLPDCNVLERPDDLLLKPPYHLVVYDRGSANVEVHGSHSPSLQLLADYLKKWCKVNQQDSRKPPCVEVKLHQSAFGLGLFYDRLTLSIESRCTGFTISPMIVLSFVEGVLGYQNVSVDGQGWRYRKDVEFRRGGY</sequence>
<name>A0ABR2VDF3_9PEZI</name>
<comment type="caution">
    <text evidence="1">The sequence shown here is derived from an EMBL/GenBank/DDBJ whole genome shotgun (WGS) entry which is preliminary data.</text>
</comment>
<gene>
    <name evidence="1" type="ORF">SUNI508_13383</name>
</gene>
<reference evidence="1 2" key="1">
    <citation type="journal article" date="2024" name="J. Plant Pathol.">
        <title>Sequence and assembly of the genome of Seiridium unicorne, isolate CBS 538.82, causal agent of cypress canker disease.</title>
        <authorList>
            <person name="Scali E."/>
            <person name="Rocca G.D."/>
            <person name="Danti R."/>
            <person name="Garbelotto M."/>
            <person name="Barberini S."/>
            <person name="Baroncelli R."/>
            <person name="Emiliani G."/>
        </authorList>
    </citation>
    <scope>NUCLEOTIDE SEQUENCE [LARGE SCALE GENOMIC DNA]</scope>
    <source>
        <strain evidence="1 2">BM-138-508</strain>
    </source>
</reference>
<proteinExistence type="predicted"/>
<protein>
    <submittedName>
        <fullName evidence="1">Uncharacterized protein</fullName>
    </submittedName>
</protein>
<dbReference type="EMBL" id="JARVKF010000029">
    <property type="protein sequence ID" value="KAK9424861.1"/>
    <property type="molecule type" value="Genomic_DNA"/>
</dbReference>
<evidence type="ECO:0000313" key="1">
    <source>
        <dbReference type="EMBL" id="KAK9424861.1"/>
    </source>
</evidence>